<dbReference type="KEGG" id="pvt:110079936"/>
<comment type="similarity">
    <text evidence="2">Belongs to the AB hydrolase superfamily.</text>
</comment>
<gene>
    <name evidence="12" type="primary">LOC110079936</name>
</gene>
<dbReference type="PANTHER" id="PTHR43798">
    <property type="entry name" value="MONOACYLGLYCEROL LIPASE"/>
    <property type="match status" value="1"/>
</dbReference>
<reference evidence="12" key="2">
    <citation type="submission" date="2025-08" db="UniProtKB">
        <authorList>
            <consortium name="RefSeq"/>
        </authorList>
    </citation>
    <scope>IDENTIFICATION</scope>
</reference>
<dbReference type="EC" id="3.1.1.23" evidence="3"/>
<dbReference type="Proteomes" id="UP001652642">
    <property type="component" value="Chromosome 2"/>
</dbReference>
<dbReference type="PRINTS" id="PR00111">
    <property type="entry name" value="ABHYDROLASE"/>
</dbReference>
<evidence type="ECO:0000256" key="7">
    <source>
        <dbReference type="ARBA" id="ARBA00047662"/>
    </source>
</evidence>
<dbReference type="SUPFAM" id="SSF53474">
    <property type="entry name" value="alpha/beta-Hydrolases"/>
    <property type="match status" value="1"/>
</dbReference>
<dbReference type="OrthoDB" id="6431331at2759"/>
<evidence type="ECO:0000313" key="11">
    <source>
        <dbReference type="Proteomes" id="UP001652642"/>
    </source>
</evidence>
<dbReference type="InterPro" id="IPR029058">
    <property type="entry name" value="AB_hydrolase_fold"/>
</dbReference>
<comment type="catalytic activity">
    <reaction evidence="7">
        <text>1-dodecanoylglycerol + H2O = dodecanoate + glycerol + H(+)</text>
        <dbReference type="Rhea" id="RHEA:44316"/>
        <dbReference type="ChEBI" id="CHEBI:15377"/>
        <dbReference type="ChEBI" id="CHEBI:15378"/>
        <dbReference type="ChEBI" id="CHEBI:17754"/>
        <dbReference type="ChEBI" id="CHEBI:18262"/>
        <dbReference type="ChEBI" id="CHEBI:75539"/>
    </reaction>
</comment>
<evidence type="ECO:0000256" key="6">
    <source>
        <dbReference type="ARBA" id="ARBA00046308"/>
    </source>
</evidence>
<dbReference type="AlphaFoldDB" id="A0A6J0TU26"/>
<keyword evidence="9" id="KW-1133">Transmembrane helix</keyword>
<comment type="catalytic activity">
    <reaction evidence="1">
        <text>Hydrolyzes glycerol monoesters of long-chain fatty acids.</text>
        <dbReference type="EC" id="3.1.1.23"/>
    </reaction>
</comment>
<keyword evidence="9" id="KW-0812">Transmembrane</keyword>
<evidence type="ECO:0000256" key="8">
    <source>
        <dbReference type="ARBA" id="ARBA00049568"/>
    </source>
</evidence>
<reference evidence="11" key="1">
    <citation type="submission" date="2025-05" db="UniProtKB">
        <authorList>
            <consortium name="RefSeq"/>
        </authorList>
    </citation>
    <scope>NUCLEOTIDE SEQUENCE [LARGE SCALE GENOMIC DNA]</scope>
</reference>
<dbReference type="PANTHER" id="PTHR43798:SF5">
    <property type="entry name" value="MONOACYLGLYCEROL LIPASE ABHD6"/>
    <property type="match status" value="1"/>
</dbReference>
<dbReference type="GO" id="GO:0005765">
    <property type="term" value="C:lysosomal membrane"/>
    <property type="evidence" value="ECO:0007669"/>
    <property type="project" value="UniProtKB-SubCell"/>
</dbReference>
<dbReference type="GO" id="GO:0031902">
    <property type="term" value="C:late endosome membrane"/>
    <property type="evidence" value="ECO:0007669"/>
    <property type="project" value="UniProtKB-SubCell"/>
</dbReference>
<evidence type="ECO:0000256" key="2">
    <source>
        <dbReference type="ARBA" id="ARBA00008645"/>
    </source>
</evidence>
<evidence type="ECO:0000256" key="5">
    <source>
        <dbReference type="ARBA" id="ARBA00037874"/>
    </source>
</evidence>
<evidence type="ECO:0000256" key="3">
    <source>
        <dbReference type="ARBA" id="ARBA00013254"/>
    </source>
</evidence>
<organism evidence="11 12">
    <name type="scientific">Pogona vitticeps</name>
    <name type="common">central bearded dragon</name>
    <dbReference type="NCBI Taxonomy" id="103695"/>
    <lineage>
        <taxon>Eukaryota</taxon>
        <taxon>Metazoa</taxon>
        <taxon>Chordata</taxon>
        <taxon>Craniata</taxon>
        <taxon>Vertebrata</taxon>
        <taxon>Euteleostomi</taxon>
        <taxon>Lepidosauria</taxon>
        <taxon>Squamata</taxon>
        <taxon>Bifurcata</taxon>
        <taxon>Unidentata</taxon>
        <taxon>Episquamata</taxon>
        <taxon>Toxicofera</taxon>
        <taxon>Iguania</taxon>
        <taxon>Acrodonta</taxon>
        <taxon>Agamidae</taxon>
        <taxon>Amphibolurinae</taxon>
        <taxon>Pogona</taxon>
    </lineage>
</organism>
<evidence type="ECO:0000313" key="12">
    <source>
        <dbReference type="RefSeq" id="XP_020651078.2"/>
    </source>
</evidence>
<comment type="function">
    <text evidence="8">Lipase that preferentially hydrolysis medium-chain saturated monoacylglycerols including 2-arachidonoylglycerol. Through 2-arachidonoylglycerol degradation may regulate endocannabinoid signaling pathways. Also has a lysophosphatidyl lipase activity with a preference for lysophosphatidylglycerol among other lysophospholipids. Also able to degrade bis(monoacylglycero)phosphate (BMP) and constitutes the major enzyme for BMP catabolism. BMP, also known as lysobisphosphatidic acid, is enriched in late endosomes and lysosomes and plays a key role in the formation of intraluminal vesicles and in lipid sorting.</text>
</comment>
<dbReference type="InterPro" id="IPR050266">
    <property type="entry name" value="AB_hydrolase_sf"/>
</dbReference>
<dbReference type="InParanoid" id="A0A6J0TU26"/>
<dbReference type="GO" id="GO:0031966">
    <property type="term" value="C:mitochondrial membrane"/>
    <property type="evidence" value="ECO:0007669"/>
    <property type="project" value="UniProtKB-SubCell"/>
</dbReference>
<dbReference type="Pfam" id="PF00561">
    <property type="entry name" value="Abhydrolase_1"/>
    <property type="match status" value="1"/>
</dbReference>
<comment type="subcellular location">
    <subcellularLocation>
        <location evidence="4">Late endosome membrane</location>
        <topology evidence="4">Single-pass type II membrane protein</topology>
    </subcellularLocation>
    <subcellularLocation>
        <location evidence="5">Lysosome membrane</location>
        <topology evidence="5">Single-pass type II membrane protein</topology>
    </subcellularLocation>
    <subcellularLocation>
        <location evidence="6">Mitochondrion membrane</location>
        <topology evidence="6">Single-pass type II membrane protein</topology>
    </subcellularLocation>
</comment>
<evidence type="ECO:0000259" key="10">
    <source>
        <dbReference type="Pfam" id="PF00561"/>
    </source>
</evidence>
<evidence type="ECO:0000256" key="1">
    <source>
        <dbReference type="ARBA" id="ARBA00001613"/>
    </source>
</evidence>
<keyword evidence="9" id="KW-0472">Membrane</keyword>
<feature type="transmembrane region" description="Helical" evidence="9">
    <location>
        <begin position="20"/>
        <end position="43"/>
    </location>
</feature>
<proteinExistence type="inferred from homology"/>
<evidence type="ECO:0000256" key="9">
    <source>
        <dbReference type="SAM" id="Phobius"/>
    </source>
</evidence>
<dbReference type="InterPro" id="IPR000073">
    <property type="entry name" value="AB_hydrolase_1"/>
</dbReference>
<dbReference type="RefSeq" id="XP_020651078.2">
    <property type="nucleotide sequence ID" value="XM_020795419.2"/>
</dbReference>
<name>A0A6J0TU26_9SAUR</name>
<dbReference type="GO" id="GO:0032281">
    <property type="term" value="C:AMPA glutamate receptor complex"/>
    <property type="evidence" value="ECO:0007669"/>
    <property type="project" value="TreeGrafter"/>
</dbReference>
<sequence>MDFLLLKVFLMHLGMLFSVPLIFVVMLYFMSPATLFTLGAWCLSWKYGLKERYAEHQGYRFCYFSLGKPSLKPSILLLHGFSLRKESWLFIIKYFPKDTHLICIDMPGHGKTSCLPGDSYSGFDQARRIHQFVECIGLNRQPFHLVGISMGGMVAGLYAAQHPSDLCALTLLCPAGLRYPVDNELMKKMKELEKTHKLYTENPLIPLTVTTIAGFLKLTMYKSMKLPNQILRGMLKRREQESNFFVKCFSDLFSEENRYQLQDNISKIKTPTLVIWGKNDHVLDPSGAEILARAIPDTQVHVLEKCGHLITLDWPTKAMGFIMDFHTSLSIKMSKKLV</sequence>
<protein>
    <recommendedName>
        <fullName evidence="3">acylglycerol lipase</fullName>
        <ecNumber evidence="3">3.1.1.23</ecNumber>
    </recommendedName>
</protein>
<dbReference type="Gene3D" id="3.40.50.1820">
    <property type="entry name" value="alpha/beta hydrolase"/>
    <property type="match status" value="1"/>
</dbReference>
<dbReference type="GeneID" id="110079936"/>
<feature type="domain" description="AB hydrolase-1" evidence="10">
    <location>
        <begin position="73"/>
        <end position="312"/>
    </location>
</feature>
<dbReference type="GO" id="GO:0046464">
    <property type="term" value="P:acylglycerol catabolic process"/>
    <property type="evidence" value="ECO:0007669"/>
    <property type="project" value="TreeGrafter"/>
</dbReference>
<keyword evidence="11" id="KW-1185">Reference proteome</keyword>
<accession>A0A6J0TU26</accession>
<dbReference type="GO" id="GO:0047372">
    <property type="term" value="F:monoacylglycerol lipase activity"/>
    <property type="evidence" value="ECO:0007669"/>
    <property type="project" value="UniProtKB-EC"/>
</dbReference>
<evidence type="ECO:0000256" key="4">
    <source>
        <dbReference type="ARBA" id="ARBA00037797"/>
    </source>
</evidence>